<proteinExistence type="predicted"/>
<dbReference type="AlphaFoldDB" id="A0A0E9TNC2"/>
<name>A0A0E9TNC2_ANGAN</name>
<dbReference type="EMBL" id="GBXM01053625">
    <property type="protein sequence ID" value="JAH54952.1"/>
    <property type="molecule type" value="Transcribed_RNA"/>
</dbReference>
<organism evidence="1">
    <name type="scientific">Anguilla anguilla</name>
    <name type="common">European freshwater eel</name>
    <name type="synonym">Muraena anguilla</name>
    <dbReference type="NCBI Taxonomy" id="7936"/>
    <lineage>
        <taxon>Eukaryota</taxon>
        <taxon>Metazoa</taxon>
        <taxon>Chordata</taxon>
        <taxon>Craniata</taxon>
        <taxon>Vertebrata</taxon>
        <taxon>Euteleostomi</taxon>
        <taxon>Actinopterygii</taxon>
        <taxon>Neopterygii</taxon>
        <taxon>Teleostei</taxon>
        <taxon>Anguilliformes</taxon>
        <taxon>Anguillidae</taxon>
        <taxon>Anguilla</taxon>
    </lineage>
</organism>
<reference evidence="1" key="2">
    <citation type="journal article" date="2015" name="Fish Shellfish Immunol.">
        <title>Early steps in the European eel (Anguilla anguilla)-Vibrio vulnificus interaction in the gills: Role of the RtxA13 toxin.</title>
        <authorList>
            <person name="Callol A."/>
            <person name="Pajuelo D."/>
            <person name="Ebbesson L."/>
            <person name="Teles M."/>
            <person name="MacKenzie S."/>
            <person name="Amaro C."/>
        </authorList>
    </citation>
    <scope>NUCLEOTIDE SEQUENCE</scope>
</reference>
<reference evidence="1" key="1">
    <citation type="submission" date="2014-11" db="EMBL/GenBank/DDBJ databases">
        <authorList>
            <person name="Amaro Gonzalez C."/>
        </authorList>
    </citation>
    <scope>NUCLEOTIDE SEQUENCE</scope>
</reference>
<protein>
    <submittedName>
        <fullName evidence="1">Uncharacterized protein</fullName>
    </submittedName>
</protein>
<sequence length="25" mass="2752">MSCGLTSDLFVVFCVVGKRKDGEFN</sequence>
<accession>A0A0E9TNC2</accession>
<evidence type="ECO:0000313" key="1">
    <source>
        <dbReference type="EMBL" id="JAH54952.1"/>
    </source>
</evidence>